<proteinExistence type="predicted"/>
<dbReference type="PANTHER" id="PTHR23324:SF83">
    <property type="entry name" value="SEC14-LIKE PROTEIN 2"/>
    <property type="match status" value="1"/>
</dbReference>
<organism evidence="3 4">
    <name type="scientific">Chaetoceros tenuissimus</name>
    <dbReference type="NCBI Taxonomy" id="426638"/>
    <lineage>
        <taxon>Eukaryota</taxon>
        <taxon>Sar</taxon>
        <taxon>Stramenopiles</taxon>
        <taxon>Ochrophyta</taxon>
        <taxon>Bacillariophyta</taxon>
        <taxon>Coscinodiscophyceae</taxon>
        <taxon>Chaetocerotophycidae</taxon>
        <taxon>Chaetocerotales</taxon>
        <taxon>Chaetocerotaceae</taxon>
        <taxon>Chaetoceros</taxon>
    </lineage>
</organism>
<accession>A0AAD3H4Z4</accession>
<dbReference type="PANTHER" id="PTHR23324">
    <property type="entry name" value="SEC14 RELATED PROTEIN"/>
    <property type="match status" value="1"/>
</dbReference>
<feature type="region of interest" description="Disordered" evidence="1">
    <location>
        <begin position="1"/>
        <end position="28"/>
    </location>
</feature>
<dbReference type="EMBL" id="BLLK01000038">
    <property type="protein sequence ID" value="GFH50134.1"/>
    <property type="molecule type" value="Genomic_DNA"/>
</dbReference>
<name>A0AAD3H4Z4_9STRA</name>
<gene>
    <name evidence="3" type="ORF">CTEN210_06610</name>
</gene>
<dbReference type="CDD" id="cd00170">
    <property type="entry name" value="SEC14"/>
    <property type="match status" value="1"/>
</dbReference>
<dbReference type="InterPro" id="IPR036865">
    <property type="entry name" value="CRAL-TRIO_dom_sf"/>
</dbReference>
<dbReference type="SUPFAM" id="SSF52087">
    <property type="entry name" value="CRAL/TRIO domain"/>
    <property type="match status" value="1"/>
</dbReference>
<evidence type="ECO:0000313" key="3">
    <source>
        <dbReference type="EMBL" id="GFH50134.1"/>
    </source>
</evidence>
<dbReference type="SMART" id="SM00516">
    <property type="entry name" value="SEC14"/>
    <property type="match status" value="1"/>
</dbReference>
<dbReference type="InterPro" id="IPR001251">
    <property type="entry name" value="CRAL-TRIO_dom"/>
</dbReference>
<dbReference type="AlphaFoldDB" id="A0AAD3H4Z4"/>
<dbReference type="Proteomes" id="UP001054902">
    <property type="component" value="Unassembled WGS sequence"/>
</dbReference>
<feature type="compositionally biased region" description="Polar residues" evidence="1">
    <location>
        <begin position="1"/>
        <end position="22"/>
    </location>
</feature>
<evidence type="ECO:0000313" key="4">
    <source>
        <dbReference type="Proteomes" id="UP001054902"/>
    </source>
</evidence>
<evidence type="ECO:0000256" key="1">
    <source>
        <dbReference type="SAM" id="MobiDB-lite"/>
    </source>
</evidence>
<feature type="domain" description="CRAL-TRIO" evidence="2">
    <location>
        <begin position="126"/>
        <end position="307"/>
    </location>
</feature>
<sequence length="324" mass="37821">MKSKQTSSSSPRQNQNNESITDPNDDRPYITDLLLQHQVEIDTVHENLTNNEPLFVQDCQSPNPRYDNIWILRYILSHRAIANAAKAAQKTIQFRHAKGLNDLGDIRHRTPSLRNDTKIQENQFPSVLAYNTYCASNYTIMHTLPDRNRGVMSYVKVNELNLKGIYETLHLQELQDSYLYCNETIFQIQDEITRRTNRLTKVLKIIDLQDMSLKGLKLNYMKKDAKASRLSQDYYPQLAGAVYVVNCPNFMQRVWNILKKLFPKRVVEKTNLFGKVITEKERKKYFEKFVKVDNLPVCFGGNDEHWPHRVDDLATIFNQESNSC</sequence>
<reference evidence="3 4" key="1">
    <citation type="journal article" date="2021" name="Sci. Rep.">
        <title>The genome of the diatom Chaetoceros tenuissimus carries an ancient integrated fragment of an extant virus.</title>
        <authorList>
            <person name="Hongo Y."/>
            <person name="Kimura K."/>
            <person name="Takaki Y."/>
            <person name="Yoshida Y."/>
            <person name="Baba S."/>
            <person name="Kobayashi G."/>
            <person name="Nagasaki K."/>
            <person name="Hano T."/>
            <person name="Tomaru Y."/>
        </authorList>
    </citation>
    <scope>NUCLEOTIDE SEQUENCE [LARGE SCALE GENOMIC DNA]</scope>
    <source>
        <strain evidence="3 4">NIES-3715</strain>
    </source>
</reference>
<evidence type="ECO:0000259" key="2">
    <source>
        <dbReference type="PROSITE" id="PS50191"/>
    </source>
</evidence>
<dbReference type="GO" id="GO:0005737">
    <property type="term" value="C:cytoplasm"/>
    <property type="evidence" value="ECO:0007669"/>
    <property type="project" value="TreeGrafter"/>
</dbReference>
<comment type="caution">
    <text evidence="3">The sequence shown here is derived from an EMBL/GenBank/DDBJ whole genome shotgun (WGS) entry which is preliminary data.</text>
</comment>
<keyword evidence="4" id="KW-1185">Reference proteome</keyword>
<dbReference type="InterPro" id="IPR051064">
    <property type="entry name" value="SEC14/CRAL-TRIO_domain"/>
</dbReference>
<dbReference type="Gene3D" id="3.40.525.10">
    <property type="entry name" value="CRAL-TRIO lipid binding domain"/>
    <property type="match status" value="1"/>
</dbReference>
<dbReference type="Pfam" id="PF00650">
    <property type="entry name" value="CRAL_TRIO"/>
    <property type="match status" value="1"/>
</dbReference>
<protein>
    <recommendedName>
        <fullName evidence="2">CRAL-TRIO domain-containing protein</fullName>
    </recommendedName>
</protein>
<dbReference type="PROSITE" id="PS50191">
    <property type="entry name" value="CRAL_TRIO"/>
    <property type="match status" value="1"/>
</dbReference>